<keyword evidence="1" id="KW-0812">Transmembrane</keyword>
<organism evidence="2 3">
    <name type="scientific">Salipiger bermudensis (strain DSM 26914 / JCM 13377 / KCTC 12554 / HTCC2601)</name>
    <name type="common">Pelagibaca bermudensis</name>
    <dbReference type="NCBI Taxonomy" id="314265"/>
    <lineage>
        <taxon>Bacteria</taxon>
        <taxon>Pseudomonadati</taxon>
        <taxon>Pseudomonadota</taxon>
        <taxon>Alphaproteobacteria</taxon>
        <taxon>Rhodobacterales</taxon>
        <taxon>Roseobacteraceae</taxon>
        <taxon>Salipiger</taxon>
    </lineage>
</organism>
<dbReference type="eggNOG" id="COG2304">
    <property type="taxonomic scope" value="Bacteria"/>
</dbReference>
<comment type="caution">
    <text evidence="2">The sequence shown here is derived from an EMBL/GenBank/DDBJ whole genome shotgun (WGS) entry which is preliminary data.</text>
</comment>
<evidence type="ECO:0000256" key="1">
    <source>
        <dbReference type="SAM" id="Phobius"/>
    </source>
</evidence>
<dbReference type="AlphaFoldDB" id="Q0FV06"/>
<dbReference type="Proteomes" id="UP000006230">
    <property type="component" value="Unassembled WGS sequence"/>
</dbReference>
<accession>Q0FV06</accession>
<feature type="transmembrane region" description="Helical" evidence="1">
    <location>
        <begin position="38"/>
        <end position="58"/>
    </location>
</feature>
<dbReference type="EMBL" id="AATQ01000003">
    <property type="protein sequence ID" value="EAU47925.1"/>
    <property type="molecule type" value="Genomic_DNA"/>
</dbReference>
<dbReference type="Pfam" id="PF14316">
    <property type="entry name" value="DUF4381"/>
    <property type="match status" value="1"/>
</dbReference>
<keyword evidence="1" id="KW-0472">Membrane</keyword>
<dbReference type="STRING" id="314265.R2601_00760"/>
<protein>
    <recommendedName>
        <fullName evidence="4">DUF4381 domain-containing protein</fullName>
    </recommendedName>
</protein>
<name>Q0FV06_SALBH</name>
<evidence type="ECO:0000313" key="3">
    <source>
        <dbReference type="Proteomes" id="UP000006230"/>
    </source>
</evidence>
<dbReference type="HOGENOM" id="CLU_113195_1_0_5"/>
<evidence type="ECO:0000313" key="2">
    <source>
        <dbReference type="EMBL" id="EAU47925.1"/>
    </source>
</evidence>
<reference evidence="2 3" key="1">
    <citation type="journal article" date="2010" name="J. Bacteriol.">
        <title>Genome sequences of Pelagibaca bermudensis HTCC2601T and Maritimibacter alkaliphilus HTCC2654T, the type strains of two marine Roseobacter genera.</title>
        <authorList>
            <person name="Thrash J.C."/>
            <person name="Cho J.C."/>
            <person name="Ferriera S."/>
            <person name="Johnson J."/>
            <person name="Vergin K.L."/>
            <person name="Giovannoni S.J."/>
        </authorList>
    </citation>
    <scope>NUCLEOTIDE SEQUENCE [LARGE SCALE GENOMIC DNA]</scope>
    <source>
        <strain evidence="3">DSM 26914 / JCM 13377 / KCTC 12554 / HTCC2601</strain>
    </source>
</reference>
<keyword evidence="3" id="KW-1185">Reference proteome</keyword>
<dbReference type="InterPro" id="IPR025489">
    <property type="entry name" value="DUF4381"/>
</dbReference>
<gene>
    <name evidence="2" type="ORF">R2601_00760</name>
</gene>
<proteinExistence type="predicted"/>
<dbReference type="OrthoDB" id="283083at2"/>
<evidence type="ECO:0008006" key="4">
    <source>
        <dbReference type="Google" id="ProtNLM"/>
    </source>
</evidence>
<keyword evidence="1" id="KW-1133">Transmembrane helix</keyword>
<dbReference type="RefSeq" id="WP_007803640.1">
    <property type="nucleotide sequence ID" value="NZ_DS022279.1"/>
</dbReference>
<sequence length="166" mass="17793">MNEDEIPQGEAPESLVSLIGQLIEPPQPLPVPMVPQTWGWAALAALLLALLVAGLWRWHRHRIANAYRRTALAALAQAATAAELAAILRRAALAAYPRAEVASLTGRDWTAFLSRSGKGDFPDAAGEELRRAPYRSPDAAPSAELRQAAAHWIRTHRPGAAGEGTA</sequence>